<comment type="cofactor">
    <cofactor evidence="1">
        <name>[4Fe-4S] cluster</name>
        <dbReference type="ChEBI" id="CHEBI:49883"/>
    </cofactor>
</comment>
<dbReference type="PANTHER" id="PTHR43598:SF1">
    <property type="entry name" value="FORMATE DEHYDROGENASE-O MAJOR SUBUNIT"/>
    <property type="match status" value="1"/>
</dbReference>
<keyword evidence="7" id="KW-0408">Iron</keyword>
<keyword evidence="4" id="KW-0004">4Fe-4S</keyword>
<dbReference type="KEGG" id="taci:TDSAC_1120"/>
<dbReference type="GO" id="GO:0051539">
    <property type="term" value="F:4 iron, 4 sulfur cluster binding"/>
    <property type="evidence" value="ECO:0007669"/>
    <property type="project" value="UniProtKB-KW"/>
</dbReference>
<dbReference type="PROSITE" id="PS51669">
    <property type="entry name" value="4FE4S_MOW_BIS_MGD"/>
    <property type="match status" value="1"/>
</dbReference>
<evidence type="ECO:0000313" key="11">
    <source>
        <dbReference type="Proteomes" id="UP000244792"/>
    </source>
</evidence>
<dbReference type="SUPFAM" id="SSF53706">
    <property type="entry name" value="Formate dehydrogenase/DMSO reductase, domains 1-3"/>
    <property type="match status" value="1"/>
</dbReference>
<evidence type="ECO:0000259" key="9">
    <source>
        <dbReference type="PROSITE" id="PS51669"/>
    </source>
</evidence>
<dbReference type="SMART" id="SM00926">
    <property type="entry name" value="Molybdop_Fe4S4"/>
    <property type="match status" value="1"/>
</dbReference>
<dbReference type="PANTHER" id="PTHR43598">
    <property type="entry name" value="TUNGSTEN-CONTAINING FORMYLMETHANOFURAN DEHYDROGENASE 2 SUBUNIT B"/>
    <property type="match status" value="1"/>
</dbReference>
<dbReference type="Gene3D" id="2.20.25.90">
    <property type="entry name" value="ADC-like domains"/>
    <property type="match status" value="1"/>
</dbReference>
<dbReference type="GO" id="GO:0009055">
    <property type="term" value="F:electron transfer activity"/>
    <property type="evidence" value="ECO:0007669"/>
    <property type="project" value="TreeGrafter"/>
</dbReference>
<dbReference type="InterPro" id="IPR006311">
    <property type="entry name" value="TAT_signal"/>
</dbReference>
<comment type="similarity">
    <text evidence="3">Belongs to the prokaryotic molybdopterin-containing oxidoreductase family.</text>
</comment>
<dbReference type="GO" id="GO:0009061">
    <property type="term" value="P:anaerobic respiration"/>
    <property type="evidence" value="ECO:0007669"/>
    <property type="project" value="TreeGrafter"/>
</dbReference>
<protein>
    <submittedName>
        <fullName evidence="10">Formate dehydrogenase major subunit</fullName>
    </submittedName>
</protein>
<keyword evidence="11" id="KW-1185">Reference proteome</keyword>
<evidence type="ECO:0000313" key="10">
    <source>
        <dbReference type="EMBL" id="AWB10466.1"/>
    </source>
</evidence>
<accession>A0A2R4W172</accession>
<evidence type="ECO:0000256" key="5">
    <source>
        <dbReference type="ARBA" id="ARBA00022723"/>
    </source>
</evidence>
<dbReference type="InterPro" id="IPR027467">
    <property type="entry name" value="MopterinOxRdtase_cofactor_BS"/>
</dbReference>
<dbReference type="AlphaFoldDB" id="A0A2R4W172"/>
<evidence type="ECO:0000256" key="1">
    <source>
        <dbReference type="ARBA" id="ARBA00001966"/>
    </source>
</evidence>
<dbReference type="PROSITE" id="PS51318">
    <property type="entry name" value="TAT"/>
    <property type="match status" value="1"/>
</dbReference>
<keyword evidence="5" id="KW-0479">Metal-binding</keyword>
<name>A0A2R4W172_THEAF</name>
<evidence type="ECO:0000256" key="4">
    <source>
        <dbReference type="ARBA" id="ARBA00022485"/>
    </source>
</evidence>
<dbReference type="InterPro" id="IPR006963">
    <property type="entry name" value="Mopterin_OxRdtase_4Fe-4S_dom"/>
</dbReference>
<keyword evidence="8" id="KW-0411">Iron-sulfur</keyword>
<dbReference type="Gene3D" id="3.40.50.740">
    <property type="match status" value="1"/>
</dbReference>
<dbReference type="EMBL" id="CP020921">
    <property type="protein sequence ID" value="AWB10466.1"/>
    <property type="molecule type" value="Genomic_DNA"/>
</dbReference>
<proteinExistence type="inferred from homology"/>
<gene>
    <name evidence="10" type="ORF">TDSAC_1120</name>
</gene>
<dbReference type="GO" id="GO:0016491">
    <property type="term" value="F:oxidoreductase activity"/>
    <property type="evidence" value="ECO:0007669"/>
    <property type="project" value="UniProtKB-KW"/>
</dbReference>
<dbReference type="GO" id="GO:0030313">
    <property type="term" value="C:cell envelope"/>
    <property type="evidence" value="ECO:0007669"/>
    <property type="project" value="UniProtKB-SubCell"/>
</dbReference>
<evidence type="ECO:0000256" key="7">
    <source>
        <dbReference type="ARBA" id="ARBA00023004"/>
    </source>
</evidence>
<comment type="subcellular location">
    <subcellularLocation>
        <location evidence="2">Cell envelope</location>
    </subcellularLocation>
</comment>
<sequence>MGKLRRRDFLKLTFAGAAAMVMDGNIAVPARASVKPFKLKDTKVSPSVCIYCGVGCGLLVYAKDGKVVNIEGDPDNPNNEGGLCAKGATSYNVYVNPLRLKRPMYRAPGSDKWEEKSWDWTINEVAKRILKTRNETFVREVGGVPVNRTDGLVQLGGASHDTDECYLLSKFARSLGIVYLEHQARI</sequence>
<reference evidence="10 11" key="1">
    <citation type="submission" date="2017-04" db="EMBL/GenBank/DDBJ databases">
        <title>Genomic insights into metabolism of Thermodesulfobium acidiphilum.</title>
        <authorList>
            <person name="Toshchakov S.V."/>
            <person name="Frolov E.N."/>
            <person name="Kublanov I.V."/>
            <person name="Samarov N.I."/>
            <person name="Novikov A."/>
            <person name="Lebedinsky A.V."/>
            <person name="Bonch-Osmolovskaya E.A."/>
            <person name="Chernyh N.A."/>
        </authorList>
    </citation>
    <scope>NUCLEOTIDE SEQUENCE [LARGE SCALE GENOMIC DNA]</scope>
    <source>
        <strain evidence="10 11">3127-1</strain>
    </source>
</reference>
<dbReference type="Proteomes" id="UP000244792">
    <property type="component" value="Chromosome"/>
</dbReference>
<evidence type="ECO:0000256" key="2">
    <source>
        <dbReference type="ARBA" id="ARBA00004196"/>
    </source>
</evidence>
<dbReference type="GO" id="GO:0030151">
    <property type="term" value="F:molybdenum ion binding"/>
    <property type="evidence" value="ECO:0007669"/>
    <property type="project" value="TreeGrafter"/>
</dbReference>
<evidence type="ECO:0000256" key="8">
    <source>
        <dbReference type="ARBA" id="ARBA00023014"/>
    </source>
</evidence>
<feature type="domain" description="4Fe-4S Mo/W bis-MGD-type" evidence="9">
    <location>
        <begin position="42"/>
        <end position="98"/>
    </location>
</feature>
<evidence type="ECO:0000256" key="3">
    <source>
        <dbReference type="ARBA" id="ARBA00010312"/>
    </source>
</evidence>
<organism evidence="10 11">
    <name type="scientific">Thermodesulfobium acidiphilum</name>
    <dbReference type="NCBI Taxonomy" id="1794699"/>
    <lineage>
        <taxon>Bacteria</taxon>
        <taxon>Pseudomonadati</taxon>
        <taxon>Thermodesulfobiota</taxon>
        <taxon>Thermodesulfobiia</taxon>
        <taxon>Thermodesulfobiales</taxon>
        <taxon>Thermodesulfobiaceae</taxon>
        <taxon>Thermodesulfobium</taxon>
    </lineage>
</organism>
<dbReference type="Pfam" id="PF04879">
    <property type="entry name" value="Molybdop_Fe4S4"/>
    <property type="match status" value="1"/>
</dbReference>
<keyword evidence="6" id="KW-0560">Oxidoreductase</keyword>
<evidence type="ECO:0000256" key="6">
    <source>
        <dbReference type="ARBA" id="ARBA00023002"/>
    </source>
</evidence>
<dbReference type="PROSITE" id="PS00551">
    <property type="entry name" value="MOLYBDOPTERIN_PROK_1"/>
    <property type="match status" value="1"/>
</dbReference>